<sequence length="242" mass="26829">MTIRIAMWSGPRNLSTAMMRSFGSRADTFVSDEPFYGAYLKQTRDPQPMADEVIGSMDCDWLSVARTMAGPCPTGAPIWYQKHMAHHMVGPVDHEDLPGLRHAFLIRDPARVVASYAAKRVAVRPDHLGVERQVEYFEREASRLGHAPPVVDSADILADPAAMLEKLCEALGIAWDPVMLSWAPGIRETDGIWASHWYDAVAASTGFGIPDGDQAALDDEGRRVADHCRPYYERLAEHKITA</sequence>
<dbReference type="Pfam" id="PF19798">
    <property type="entry name" value="Sulfotransfer_5"/>
    <property type="match status" value="1"/>
</dbReference>
<protein>
    <submittedName>
        <fullName evidence="3">Sulfotransferase</fullName>
    </submittedName>
</protein>
<reference evidence="3" key="1">
    <citation type="submission" date="2022-05" db="EMBL/GenBank/DDBJ databases">
        <authorList>
            <person name="Jo J.-H."/>
            <person name="Im W.-T."/>
        </authorList>
    </citation>
    <scope>NUCLEOTIDE SEQUENCE</scope>
    <source>
        <strain evidence="3">SE158</strain>
    </source>
</reference>
<dbReference type="PANTHER" id="PTHR42743">
    <property type="entry name" value="AMINO-ACID AMINOTRANSFERASE"/>
    <property type="match status" value="1"/>
</dbReference>
<dbReference type="InterPro" id="IPR027417">
    <property type="entry name" value="P-loop_NTPase"/>
</dbReference>
<keyword evidence="4" id="KW-1185">Reference proteome</keyword>
<proteinExistence type="inferred from homology"/>
<keyword evidence="2" id="KW-0100">Branched-chain amino acid biosynthesis</keyword>
<dbReference type="RefSeq" id="WP_249847211.1">
    <property type="nucleotide sequence ID" value="NZ_JAMGBD010000001.1"/>
</dbReference>
<dbReference type="EMBL" id="JAMGBD010000001">
    <property type="protein sequence ID" value="MCL6683276.1"/>
    <property type="molecule type" value="Genomic_DNA"/>
</dbReference>
<organism evidence="3 4">
    <name type="scientific">Sphingomonas alba</name>
    <dbReference type="NCBI Taxonomy" id="2908208"/>
    <lineage>
        <taxon>Bacteria</taxon>
        <taxon>Pseudomonadati</taxon>
        <taxon>Pseudomonadota</taxon>
        <taxon>Alphaproteobacteria</taxon>
        <taxon>Sphingomonadales</taxon>
        <taxon>Sphingomonadaceae</taxon>
        <taxon>Sphingomonas</taxon>
    </lineage>
</organism>
<evidence type="ECO:0000313" key="3">
    <source>
        <dbReference type="EMBL" id="MCL6683276.1"/>
    </source>
</evidence>
<accession>A0ABT0RKX0</accession>
<evidence type="ECO:0000256" key="2">
    <source>
        <dbReference type="ARBA" id="ARBA00023304"/>
    </source>
</evidence>
<dbReference type="SUPFAM" id="SSF52540">
    <property type="entry name" value="P-loop containing nucleoside triphosphate hydrolases"/>
    <property type="match status" value="1"/>
</dbReference>
<evidence type="ECO:0000256" key="1">
    <source>
        <dbReference type="ARBA" id="ARBA00009320"/>
    </source>
</evidence>
<dbReference type="Gene3D" id="3.40.50.300">
    <property type="entry name" value="P-loop containing nucleotide triphosphate hydrolases"/>
    <property type="match status" value="1"/>
</dbReference>
<dbReference type="Proteomes" id="UP001165363">
    <property type="component" value="Unassembled WGS sequence"/>
</dbReference>
<comment type="caution">
    <text evidence="3">The sequence shown here is derived from an EMBL/GenBank/DDBJ whole genome shotgun (WGS) entry which is preliminary data.</text>
</comment>
<evidence type="ECO:0000313" key="4">
    <source>
        <dbReference type="Proteomes" id="UP001165363"/>
    </source>
</evidence>
<dbReference type="InterPro" id="IPR050571">
    <property type="entry name" value="Class-IV_PLP-Dep_Aminotrnsfr"/>
</dbReference>
<gene>
    <name evidence="3" type="ORF">LZ536_05090</name>
</gene>
<dbReference type="PANTHER" id="PTHR42743:SF11">
    <property type="entry name" value="AMINODEOXYCHORISMATE LYASE"/>
    <property type="match status" value="1"/>
</dbReference>
<comment type="similarity">
    <text evidence="1">Belongs to the class-IV pyridoxal-phosphate-dependent aminotransferase family.</text>
</comment>
<name>A0ABT0RKX0_9SPHN</name>
<keyword evidence="2" id="KW-0028">Amino-acid biosynthesis</keyword>